<evidence type="ECO:0000313" key="4">
    <source>
        <dbReference type="Proteomes" id="UP000199632"/>
    </source>
</evidence>
<dbReference type="STRING" id="137265.SAMN05421684_7857"/>
<accession>A0A1H3URA2</accession>
<dbReference type="Gene3D" id="3.40.630.30">
    <property type="match status" value="1"/>
</dbReference>
<dbReference type="Proteomes" id="UP000199632">
    <property type="component" value="Unassembled WGS sequence"/>
</dbReference>
<feature type="region of interest" description="Disordered" evidence="1">
    <location>
        <begin position="184"/>
        <end position="203"/>
    </location>
</feature>
<gene>
    <name evidence="3" type="ORF">SAMN05421684_7857</name>
</gene>
<proteinExistence type="predicted"/>
<dbReference type="SUPFAM" id="SSF55729">
    <property type="entry name" value="Acyl-CoA N-acyltransferases (Nat)"/>
    <property type="match status" value="1"/>
</dbReference>
<protein>
    <submittedName>
        <fullName evidence="3">Acetyltransferase (GNAT) family protein</fullName>
    </submittedName>
</protein>
<dbReference type="EMBL" id="FNQB01000005">
    <property type="protein sequence ID" value="SDZ64868.1"/>
    <property type="molecule type" value="Genomic_DNA"/>
</dbReference>
<reference evidence="4" key="1">
    <citation type="submission" date="2016-10" db="EMBL/GenBank/DDBJ databases">
        <authorList>
            <person name="Varghese N."/>
            <person name="Submissions S."/>
        </authorList>
    </citation>
    <scope>NUCLEOTIDE SEQUENCE [LARGE SCALE GENOMIC DNA]</scope>
    <source>
        <strain evidence="4">DSM 44718</strain>
    </source>
</reference>
<name>A0A1H3URA2_9ACTN</name>
<dbReference type="AlphaFoldDB" id="A0A1H3URA2"/>
<dbReference type="GO" id="GO:0016740">
    <property type="term" value="F:transferase activity"/>
    <property type="evidence" value="ECO:0007669"/>
    <property type="project" value="UniProtKB-KW"/>
</dbReference>
<keyword evidence="4" id="KW-1185">Reference proteome</keyword>
<feature type="chain" id="PRO_5038705077" evidence="2">
    <location>
        <begin position="22"/>
        <end position="203"/>
    </location>
</feature>
<keyword evidence="3" id="KW-0808">Transferase</keyword>
<evidence type="ECO:0000256" key="2">
    <source>
        <dbReference type="SAM" id="SignalP"/>
    </source>
</evidence>
<dbReference type="InterPro" id="IPR016181">
    <property type="entry name" value="Acyl_CoA_acyltransferase"/>
</dbReference>
<organism evidence="3 4">
    <name type="scientific">Asanoa ishikariensis</name>
    <dbReference type="NCBI Taxonomy" id="137265"/>
    <lineage>
        <taxon>Bacteria</taxon>
        <taxon>Bacillati</taxon>
        <taxon>Actinomycetota</taxon>
        <taxon>Actinomycetes</taxon>
        <taxon>Micromonosporales</taxon>
        <taxon>Micromonosporaceae</taxon>
        <taxon>Asanoa</taxon>
    </lineage>
</organism>
<sequence length="203" mass="21361">MVLNLVGAAIFLAGVMTSRSAAIETVPAERFLGMAEDLTPVYAAAFSRPPWNERSDAFAAFSARLPNEASRPGFTAAVTRSLSGALTGFAYGYPTPTPFPTGRSYNKASAALGAGATELCGRFEVLELAVRPEAEGVGNGRTLLDSIVGGRSAWLLTSANATRAVGFYRRRGWRPLGQADGAIVFASPPRSPATSRHHSKARS</sequence>
<evidence type="ECO:0000313" key="3">
    <source>
        <dbReference type="EMBL" id="SDZ64868.1"/>
    </source>
</evidence>
<feature type="signal peptide" evidence="2">
    <location>
        <begin position="1"/>
        <end position="21"/>
    </location>
</feature>
<evidence type="ECO:0000256" key="1">
    <source>
        <dbReference type="SAM" id="MobiDB-lite"/>
    </source>
</evidence>
<keyword evidence="2" id="KW-0732">Signal</keyword>